<reference evidence="2" key="1">
    <citation type="submission" date="2022-11" db="UniProtKB">
        <authorList>
            <consortium name="WormBaseParasite"/>
        </authorList>
    </citation>
    <scope>IDENTIFICATION</scope>
</reference>
<sequence>MKSANFDHIISHLPLSSSPTLHSSGISDRAAAAVMLQQLYQQHQQQQKRQPNTPSLLQQQTNGIRTPNGTPNMFDTQTSNGTSIQFASNTGTGGTWQRNNTTPSSSAQQQQQSNNGYMNGYSMMGGLINGSNGLIAFKCCECSITKNSCEELEIHIKTEHLNWLPFRCLKCPAVRAADTQMREHMFSAHKNEKSISLNHYAYIDNPNAKRELQTMLDRALSDAAASISRKSHSHSSSRHPPQKRHRTSEILDDLSEQQQTQPMASATITVDPKRTTNDILAQIQAARSDDDDPMENGLASVTEGNDDPTVDLDEFTSSQLSQVFGGKMEQFEDYSNGYIDGNDSRTLIENISALLGNPPPQPENTYTAPNGKIIKTRAPRGSRQVNCVSKKRVLGECSRCQKPVTAGARQMHMFYHLGKDYNTYRFKCKFDDCEIEHYRKDQMENHQSKQHGRIDPEMMEDRSQELADMVQQLSMELLGTVGNQPGPTAEKAQIMYDNQQKEIAEAQTKKRKRYSFAPSEYSANGSTLFQTSPSTSSIPSPKSSNGLLKLGGSVGDMESHYKRSEEHIKCLMCEKTMLTRVKGFHILSHLFNDLGIIRFACKHCPYKNERRQSVSQHGKREHQDENCVEDSLDKYDEEVKSMSKACFGIEQSFVTRSKKSELDTKSNENVLFVDDLEDDPELDENGEASELSEGALKHGMTSPVKDPLLASLTDVMKSSTPKGNGITTTPSSATKKKSNRRFGTRKPKSKKQKLEMAKLRELSLVLGGAQYFRKRANDTAICQKCFKPTQSRLTHHACSHLEDVDLFKCPECELGHTSRELVLKHMKDLHNSTKVPIDNRLIFAQEIKNAIKECYPEYFIDAPIPTAATVEKLKGSIDLSDTVLGGFDESAEHENDENVSDAEENHVEDEESEQQGESHEAAEEDEEIPKLFPHDAIEEEAVEESNDDAASIEAA</sequence>
<evidence type="ECO:0000313" key="1">
    <source>
        <dbReference type="Proteomes" id="UP000887580"/>
    </source>
</evidence>
<evidence type="ECO:0000313" key="2">
    <source>
        <dbReference type="WBParaSite" id="PS1159_v2.g15359.t2"/>
    </source>
</evidence>
<organism evidence="1 2">
    <name type="scientific">Panagrolaimus sp. PS1159</name>
    <dbReference type="NCBI Taxonomy" id="55785"/>
    <lineage>
        <taxon>Eukaryota</taxon>
        <taxon>Metazoa</taxon>
        <taxon>Ecdysozoa</taxon>
        <taxon>Nematoda</taxon>
        <taxon>Chromadorea</taxon>
        <taxon>Rhabditida</taxon>
        <taxon>Tylenchina</taxon>
        <taxon>Panagrolaimomorpha</taxon>
        <taxon>Panagrolaimoidea</taxon>
        <taxon>Panagrolaimidae</taxon>
        <taxon>Panagrolaimus</taxon>
    </lineage>
</organism>
<dbReference type="Proteomes" id="UP000887580">
    <property type="component" value="Unplaced"/>
</dbReference>
<dbReference type="WBParaSite" id="PS1159_v2.g15359.t2">
    <property type="protein sequence ID" value="PS1159_v2.g15359.t2"/>
    <property type="gene ID" value="PS1159_v2.g15359"/>
</dbReference>
<name>A0AC35FCS4_9BILA</name>
<proteinExistence type="predicted"/>
<protein>
    <submittedName>
        <fullName evidence="2">C2H2-type domain-containing protein</fullName>
    </submittedName>
</protein>
<accession>A0AC35FCS4</accession>